<dbReference type="EMBL" id="CP047593">
    <property type="protein sequence ID" value="QHI69298.1"/>
    <property type="molecule type" value="Genomic_DNA"/>
</dbReference>
<accession>A0A6P1MB21</accession>
<dbReference type="RefSeq" id="WP_160628480.1">
    <property type="nucleotide sequence ID" value="NZ_CP047593.1"/>
</dbReference>
<keyword evidence="1 2" id="KW-0732">Signal</keyword>
<evidence type="ECO:0008006" key="5">
    <source>
        <dbReference type="Google" id="ProtNLM"/>
    </source>
</evidence>
<dbReference type="AlphaFoldDB" id="A0A6P1MB21"/>
<organism evidence="3 4">
    <name type="scientific">Tichowtungia aerotolerans</name>
    <dbReference type="NCBI Taxonomy" id="2697043"/>
    <lineage>
        <taxon>Bacteria</taxon>
        <taxon>Pseudomonadati</taxon>
        <taxon>Kiritimatiellota</taxon>
        <taxon>Tichowtungiia</taxon>
        <taxon>Tichowtungiales</taxon>
        <taxon>Tichowtungiaceae</taxon>
        <taxon>Tichowtungia</taxon>
    </lineage>
</organism>
<feature type="chain" id="PRO_5026919307" description="VCBS repeat-containing protein" evidence="2">
    <location>
        <begin position="20"/>
        <end position="726"/>
    </location>
</feature>
<dbReference type="PANTHER" id="PTHR46580">
    <property type="entry name" value="SENSOR KINASE-RELATED"/>
    <property type="match status" value="1"/>
</dbReference>
<dbReference type="PANTHER" id="PTHR46580:SF4">
    <property type="entry name" value="ATP_GTP-BINDING PROTEIN"/>
    <property type="match status" value="1"/>
</dbReference>
<dbReference type="SUPFAM" id="SSF69318">
    <property type="entry name" value="Integrin alpha N-terminal domain"/>
    <property type="match status" value="1"/>
</dbReference>
<dbReference type="KEGG" id="taer:GT409_07490"/>
<keyword evidence="4" id="KW-1185">Reference proteome</keyword>
<sequence length="726" mass="80540">MRTSVIIAASCLLSLPAFPDEPAAQRDFGFQPLEIYEFENGTSDLLVEDINGDGLDDIIFSNNHVSRLEILIRRNDPVEVAGLPGLEDRFENRGVLVDQSIRTIRIADLNNDGRKDIATFGATLGLLIRYQNKDGAFGDAERIFIKDTDEVTTIQTGDLDGDQKVDIIVCCKKHADLHWNRPERSFQEKETLLFSDECRYVDLADINCDGITDLVFYSTTLRNPLRVRFGKGGGLYDTELPLDLPPRTYTSLIEFPDQPAQVGMVLRNRLACRIYGFAEKEQPPLLQAQETSPSRIGLEGTDKKDIPAWLTTDFNADGFGDLIVSAPSLNRLHLYHGRVDGLNSEPERIDTLSEVSHISQFGNGDLLVISRKEKIAGIHATGSLNTFPEIISASGDVLAGCAIAGTSRYWLVCKNEDGALFLSQTDRTGDQSIHPLDLNNEPNELLAFSLPDNQTGLLLFTPYDSPKLFLQNGPELTELSSESFRALTSPLIRSNIHLDNPGDGSRLTVATGSVARQFKWKDGQYKIIRQFNPENAAGKLAASTEYSLLDGSKGTLIYDQNSRDLIWFSSDDQTGKIHIPDADQTIFNLVQLHNKTHDTIILIDRTGLSEILSNGSCFTPVSEAEYVSPAEKPMLSYLRAVELGSPPRPMIAVVDPANRSLELLSRQSDELKTELVFEVYLSSDFVERQQNRGTEPHNLRSGDFNGDNIGDLVLLCQDKVLIYLGE</sequence>
<reference evidence="3 4" key="1">
    <citation type="submission" date="2020-01" db="EMBL/GenBank/DDBJ databases">
        <title>Ponticoccus aerotolerans gen. nov., sp. nov., an anaerobic bacterium and proposal of Ponticoccusceae fam. nov., Ponticoccusles ord. nov. and Ponticoccuse classis nov. in the phylum Kiritimatiellaeota.</title>
        <authorList>
            <person name="Zhou L.Y."/>
            <person name="Du Z.J."/>
        </authorList>
    </citation>
    <scope>NUCLEOTIDE SEQUENCE [LARGE SCALE GENOMIC DNA]</scope>
    <source>
        <strain evidence="3 4">S-5007</strain>
    </source>
</reference>
<name>A0A6P1MB21_9BACT</name>
<feature type="signal peptide" evidence="2">
    <location>
        <begin position="1"/>
        <end position="19"/>
    </location>
</feature>
<proteinExistence type="predicted"/>
<dbReference type="Proteomes" id="UP000464954">
    <property type="component" value="Chromosome"/>
</dbReference>
<evidence type="ECO:0000256" key="2">
    <source>
        <dbReference type="SAM" id="SignalP"/>
    </source>
</evidence>
<evidence type="ECO:0000256" key="1">
    <source>
        <dbReference type="ARBA" id="ARBA00022729"/>
    </source>
</evidence>
<evidence type="ECO:0000313" key="4">
    <source>
        <dbReference type="Proteomes" id="UP000464954"/>
    </source>
</evidence>
<gene>
    <name evidence="3" type="ORF">GT409_07490</name>
</gene>
<evidence type="ECO:0000313" key="3">
    <source>
        <dbReference type="EMBL" id="QHI69298.1"/>
    </source>
</evidence>
<dbReference type="InterPro" id="IPR013517">
    <property type="entry name" value="FG-GAP"/>
</dbReference>
<dbReference type="Pfam" id="PF13517">
    <property type="entry name" value="FG-GAP_3"/>
    <property type="match status" value="1"/>
</dbReference>
<dbReference type="Gene3D" id="2.130.10.130">
    <property type="entry name" value="Integrin alpha, N-terminal"/>
    <property type="match status" value="2"/>
</dbReference>
<protein>
    <recommendedName>
        <fullName evidence="5">VCBS repeat-containing protein</fullName>
    </recommendedName>
</protein>
<dbReference type="InterPro" id="IPR028994">
    <property type="entry name" value="Integrin_alpha_N"/>
</dbReference>